<protein>
    <recommendedName>
        <fullName evidence="6">Ig-like domain-containing protein</fullName>
    </recommendedName>
</protein>
<keyword evidence="8" id="KW-1185">Reference proteome</keyword>
<dbReference type="AlphaFoldDB" id="A0A3Q3GI64"/>
<dbReference type="InterPro" id="IPR013783">
    <property type="entry name" value="Ig-like_fold"/>
</dbReference>
<dbReference type="InterPro" id="IPR013098">
    <property type="entry name" value="Ig_I-set"/>
</dbReference>
<evidence type="ECO:0000313" key="8">
    <source>
        <dbReference type="Proteomes" id="UP000261660"/>
    </source>
</evidence>
<sequence length="237" mass="26226">PTTLSLVLFCIAPSTARESLARPQFVEKLRNITVRQGTLVELAVKAIGNPLPDIVWLKNSDIITPQKHPHIKYVSSNSDVNAKVILQRVVAYARDSGVITCRATNKFGVDQTSATLIVKDEKGLVEESQLPEGRRAPHRMDEIEPRVLEGDIARFRCRVTGYPAPKALSPGFKCKFLHDGNEHSLLLIEVFPEDAAVYNCEAKNEYGTATSTATLNVEGKTGGKKQRQEEILNHQNI</sequence>
<dbReference type="GO" id="GO:0045214">
    <property type="term" value="P:sarcomere organization"/>
    <property type="evidence" value="ECO:0007669"/>
    <property type="project" value="TreeGrafter"/>
</dbReference>
<dbReference type="SMART" id="SM00409">
    <property type="entry name" value="IG"/>
    <property type="match status" value="2"/>
</dbReference>
<dbReference type="InterPro" id="IPR007110">
    <property type="entry name" value="Ig-like_dom"/>
</dbReference>
<dbReference type="Ensembl" id="ENSLBET00000034652.1">
    <property type="protein sequence ID" value="ENSLBEP00000033187.1"/>
    <property type="gene ID" value="ENSLBEG00000024981.1"/>
</dbReference>
<feature type="domain" description="Ig-like" evidence="6">
    <location>
        <begin position="23"/>
        <end position="117"/>
    </location>
</feature>
<dbReference type="GeneTree" id="ENSGT01110000267173"/>
<keyword evidence="2" id="KW-1015">Disulfide bond</keyword>
<accession>A0A3Q3GI64</accession>
<evidence type="ECO:0000256" key="1">
    <source>
        <dbReference type="ARBA" id="ARBA00022737"/>
    </source>
</evidence>
<dbReference type="InterPro" id="IPR050964">
    <property type="entry name" value="Striated_Muscle_Regulatory"/>
</dbReference>
<keyword evidence="1" id="KW-0677">Repeat</keyword>
<dbReference type="PANTHER" id="PTHR13817">
    <property type="entry name" value="TITIN"/>
    <property type="match status" value="1"/>
</dbReference>
<reference evidence="7" key="2">
    <citation type="submission" date="2025-09" db="UniProtKB">
        <authorList>
            <consortium name="Ensembl"/>
        </authorList>
    </citation>
    <scope>IDENTIFICATION</scope>
</reference>
<feature type="region of interest" description="Disordered" evidence="4">
    <location>
        <begin position="218"/>
        <end position="237"/>
    </location>
</feature>
<dbReference type="PANTHER" id="PTHR13817:SF151">
    <property type="entry name" value="TITIN"/>
    <property type="match status" value="1"/>
</dbReference>
<dbReference type="Gene3D" id="2.60.40.10">
    <property type="entry name" value="Immunoglobulins"/>
    <property type="match status" value="2"/>
</dbReference>
<evidence type="ECO:0000259" key="6">
    <source>
        <dbReference type="PROSITE" id="PS50835"/>
    </source>
</evidence>
<keyword evidence="5" id="KW-0732">Signal</keyword>
<proteinExistence type="predicted"/>
<dbReference type="SMART" id="SM00408">
    <property type="entry name" value="IGc2"/>
    <property type="match status" value="2"/>
</dbReference>
<evidence type="ECO:0000256" key="3">
    <source>
        <dbReference type="ARBA" id="ARBA00023319"/>
    </source>
</evidence>
<dbReference type="Proteomes" id="UP000261660">
    <property type="component" value="Unplaced"/>
</dbReference>
<evidence type="ECO:0000256" key="2">
    <source>
        <dbReference type="ARBA" id="ARBA00023157"/>
    </source>
</evidence>
<name>A0A3Q3GI64_9LABR</name>
<feature type="compositionally biased region" description="Basic and acidic residues" evidence="4">
    <location>
        <begin position="226"/>
        <end position="237"/>
    </location>
</feature>
<dbReference type="SUPFAM" id="SSF48726">
    <property type="entry name" value="Immunoglobulin"/>
    <property type="match status" value="2"/>
</dbReference>
<dbReference type="InterPro" id="IPR003599">
    <property type="entry name" value="Ig_sub"/>
</dbReference>
<organism evidence="7 8">
    <name type="scientific">Labrus bergylta</name>
    <name type="common">ballan wrasse</name>
    <dbReference type="NCBI Taxonomy" id="56723"/>
    <lineage>
        <taxon>Eukaryota</taxon>
        <taxon>Metazoa</taxon>
        <taxon>Chordata</taxon>
        <taxon>Craniata</taxon>
        <taxon>Vertebrata</taxon>
        <taxon>Euteleostomi</taxon>
        <taxon>Actinopterygii</taxon>
        <taxon>Neopterygii</taxon>
        <taxon>Teleostei</taxon>
        <taxon>Neoteleostei</taxon>
        <taxon>Acanthomorphata</taxon>
        <taxon>Eupercaria</taxon>
        <taxon>Labriformes</taxon>
        <taxon>Labridae</taxon>
        <taxon>Labrus</taxon>
    </lineage>
</organism>
<evidence type="ECO:0000256" key="5">
    <source>
        <dbReference type="SAM" id="SignalP"/>
    </source>
</evidence>
<dbReference type="InterPro" id="IPR003598">
    <property type="entry name" value="Ig_sub2"/>
</dbReference>
<feature type="signal peptide" evidence="5">
    <location>
        <begin position="1"/>
        <end position="16"/>
    </location>
</feature>
<feature type="domain" description="Ig-like" evidence="6">
    <location>
        <begin position="131"/>
        <end position="216"/>
    </location>
</feature>
<feature type="chain" id="PRO_5018621643" description="Ig-like domain-containing protein" evidence="5">
    <location>
        <begin position="17"/>
        <end position="237"/>
    </location>
</feature>
<dbReference type="GO" id="GO:0031430">
    <property type="term" value="C:M band"/>
    <property type="evidence" value="ECO:0007669"/>
    <property type="project" value="TreeGrafter"/>
</dbReference>
<keyword evidence="3" id="KW-0393">Immunoglobulin domain</keyword>
<evidence type="ECO:0000256" key="4">
    <source>
        <dbReference type="SAM" id="MobiDB-lite"/>
    </source>
</evidence>
<dbReference type="PROSITE" id="PS50835">
    <property type="entry name" value="IG_LIKE"/>
    <property type="match status" value="2"/>
</dbReference>
<dbReference type="InterPro" id="IPR036179">
    <property type="entry name" value="Ig-like_dom_sf"/>
</dbReference>
<reference evidence="7" key="1">
    <citation type="submission" date="2025-08" db="UniProtKB">
        <authorList>
            <consortium name="Ensembl"/>
        </authorList>
    </citation>
    <scope>IDENTIFICATION</scope>
</reference>
<dbReference type="Pfam" id="PF07679">
    <property type="entry name" value="I-set"/>
    <property type="match status" value="2"/>
</dbReference>
<evidence type="ECO:0000313" key="7">
    <source>
        <dbReference type="Ensembl" id="ENSLBEP00000033187.1"/>
    </source>
</evidence>
<dbReference type="FunFam" id="2.60.40.10:FF:000032">
    <property type="entry name" value="palladin isoform X1"/>
    <property type="match status" value="1"/>
</dbReference>